<reference evidence="2" key="1">
    <citation type="journal article" date="2021" name="PeerJ">
        <title>Extensive microbial diversity within the chicken gut microbiome revealed by metagenomics and culture.</title>
        <authorList>
            <person name="Gilroy R."/>
            <person name="Ravi A."/>
            <person name="Getino M."/>
            <person name="Pursley I."/>
            <person name="Horton D.L."/>
            <person name="Alikhan N.F."/>
            <person name="Baker D."/>
            <person name="Gharbi K."/>
            <person name="Hall N."/>
            <person name="Watson M."/>
            <person name="Adriaenssens E.M."/>
            <person name="Foster-Nyarko E."/>
            <person name="Jarju S."/>
            <person name="Secka A."/>
            <person name="Antonio M."/>
            <person name="Oren A."/>
            <person name="Chaudhuri R.R."/>
            <person name="La Ragione R."/>
            <person name="Hildebrand F."/>
            <person name="Pallen M.J."/>
        </authorList>
    </citation>
    <scope>NUCLEOTIDE SEQUENCE</scope>
    <source>
        <strain evidence="2">ChiSxjej1B13-11774</strain>
    </source>
</reference>
<accession>A0A9D2ERV8</accession>
<dbReference type="NCBIfam" id="TIGR02867">
    <property type="entry name" value="spore_II_P"/>
    <property type="match status" value="1"/>
</dbReference>
<dbReference type="AlphaFoldDB" id="A0A9D2ERV8"/>
<gene>
    <name evidence="2" type="ORF">H9811_09400</name>
</gene>
<dbReference type="InterPro" id="IPR010897">
    <property type="entry name" value="Spore_II_P"/>
</dbReference>
<protein>
    <submittedName>
        <fullName evidence="2">Stage II sporulation protein P</fullName>
    </submittedName>
</protein>
<comment type="caution">
    <text evidence="2">The sequence shown here is derived from an EMBL/GenBank/DDBJ whole genome shotgun (WGS) entry which is preliminary data.</text>
</comment>
<feature type="compositionally biased region" description="Polar residues" evidence="1">
    <location>
        <begin position="103"/>
        <end position="125"/>
    </location>
</feature>
<evidence type="ECO:0000256" key="1">
    <source>
        <dbReference type="SAM" id="MobiDB-lite"/>
    </source>
</evidence>
<proteinExistence type="predicted"/>
<evidence type="ECO:0000313" key="2">
    <source>
        <dbReference type="EMBL" id="HIZ42763.1"/>
    </source>
</evidence>
<dbReference type="EMBL" id="DXBP01000055">
    <property type="protein sequence ID" value="HIZ42763.1"/>
    <property type="molecule type" value="Genomic_DNA"/>
</dbReference>
<dbReference type="Proteomes" id="UP000824048">
    <property type="component" value="Unassembled WGS sequence"/>
</dbReference>
<sequence>MQVFFQKNIHERHKNHINCEGMEVESMALVRRCLAVLLCTVMLAGGTALTLAAVACLPGRAWLVRGAMLCQDPAAAVSLDWPVPVEKPRPATPQPSAAASTTVPETSAASESQSDTAQPSATPVPSATPLPSAAPDIENPGRIRAEQYGQGSGTGYITLGAGSIHNLTQNSDADLRAAVTTPSLPFDVEINSSEPQVLILHTHATETYQTWPDLVYDPAFTARTLNTELNMCAVGEKMTQVLNAAGINTLHDTTLHDSPSYTESYDRSYATTQAYLEKYPSIKVVLDVHRDAIEDADGTRVKPLCTVNGEDTAQVMIIAGCDNGSSISLPNWRLNLRFAAAWEQAMESRTPGLTRPVMCAYRYYNQDLTTGSLLIEIGGHANTVTEAVRGGQYAAEALAVLLGGHVD</sequence>
<evidence type="ECO:0000313" key="3">
    <source>
        <dbReference type="Proteomes" id="UP000824048"/>
    </source>
</evidence>
<reference evidence="2" key="2">
    <citation type="submission" date="2021-04" db="EMBL/GenBank/DDBJ databases">
        <authorList>
            <person name="Gilroy R."/>
        </authorList>
    </citation>
    <scope>NUCLEOTIDE SEQUENCE</scope>
    <source>
        <strain evidence="2">ChiSxjej1B13-11774</strain>
    </source>
</reference>
<name>A0A9D2ERV8_9FIRM</name>
<organism evidence="2 3">
    <name type="scientific">Candidatus Gemmiger excrementigallinarum</name>
    <dbReference type="NCBI Taxonomy" id="2838609"/>
    <lineage>
        <taxon>Bacteria</taxon>
        <taxon>Bacillati</taxon>
        <taxon>Bacillota</taxon>
        <taxon>Clostridia</taxon>
        <taxon>Eubacteriales</taxon>
        <taxon>Gemmiger</taxon>
    </lineage>
</organism>
<feature type="region of interest" description="Disordered" evidence="1">
    <location>
        <begin position="86"/>
        <end position="140"/>
    </location>
</feature>
<dbReference type="Pfam" id="PF07454">
    <property type="entry name" value="SpoIIP"/>
    <property type="match status" value="1"/>
</dbReference>